<protein>
    <submittedName>
        <fullName evidence="1">Uncharacterized protein</fullName>
    </submittedName>
</protein>
<dbReference type="Proteomes" id="UP000195569">
    <property type="component" value="Unassembled WGS sequence"/>
</dbReference>
<dbReference type="EMBL" id="CYGY02000083">
    <property type="protein sequence ID" value="SIT50469.1"/>
    <property type="molecule type" value="Genomic_DNA"/>
</dbReference>
<accession>A0A1N7SSN0</accession>
<keyword evidence="2" id="KW-1185">Reference proteome</keyword>
<comment type="caution">
    <text evidence="1">The sequence shown here is derived from an EMBL/GenBank/DDBJ whole genome shotgun (WGS) entry which is preliminary data.</text>
</comment>
<proteinExistence type="predicted"/>
<dbReference type="AlphaFoldDB" id="A0A1N7SSN0"/>
<evidence type="ECO:0000313" key="1">
    <source>
        <dbReference type="EMBL" id="SIT50469.1"/>
    </source>
</evidence>
<gene>
    <name evidence="1" type="ORF">BN2476_830040</name>
</gene>
<name>A0A1N7SSN0_9BURK</name>
<dbReference type="RefSeq" id="WP_087739166.1">
    <property type="nucleotide sequence ID" value="NZ_CYGY02000083.1"/>
</dbReference>
<evidence type="ECO:0000313" key="2">
    <source>
        <dbReference type="Proteomes" id="UP000195569"/>
    </source>
</evidence>
<dbReference type="OrthoDB" id="8908912at2"/>
<sequence>MTTKIDRAVHANQLIRVIASHGRRFFYCVPTDRYARIELDPRGRVWFIDDYSAKPIYTHNYGNWRGFTHGGTLRDLVDDMRDYIMTGKRIGSWKITRPREDGSNTWGYDKESAEAVRNAAFLLPIVDADHIRGHA</sequence>
<reference evidence="1" key="1">
    <citation type="submission" date="2016-12" db="EMBL/GenBank/DDBJ databases">
        <authorList>
            <person name="Moulin L."/>
        </authorList>
    </citation>
    <scope>NUCLEOTIDE SEQUENCE [LARGE SCALE GENOMIC DNA]</scope>
    <source>
        <strain evidence="1">STM 7183</strain>
    </source>
</reference>
<organism evidence="1 2">
    <name type="scientific">Paraburkholderia piptadeniae</name>
    <dbReference type="NCBI Taxonomy" id="1701573"/>
    <lineage>
        <taxon>Bacteria</taxon>
        <taxon>Pseudomonadati</taxon>
        <taxon>Pseudomonadota</taxon>
        <taxon>Betaproteobacteria</taxon>
        <taxon>Burkholderiales</taxon>
        <taxon>Burkholderiaceae</taxon>
        <taxon>Paraburkholderia</taxon>
    </lineage>
</organism>